<evidence type="ECO:0000256" key="5">
    <source>
        <dbReference type="ARBA" id="ARBA00022989"/>
    </source>
</evidence>
<dbReference type="SUPFAM" id="SSF161098">
    <property type="entry name" value="MetI-like"/>
    <property type="match status" value="2"/>
</dbReference>
<feature type="transmembrane region" description="Helical" evidence="7">
    <location>
        <begin position="212"/>
        <end position="239"/>
    </location>
</feature>
<feature type="transmembrane region" description="Helical" evidence="7">
    <location>
        <begin position="326"/>
        <end position="347"/>
    </location>
</feature>
<feature type="transmembrane region" description="Helical" evidence="7">
    <location>
        <begin position="117"/>
        <end position="144"/>
    </location>
</feature>
<feature type="domain" description="ABC transmembrane type-1" evidence="8">
    <location>
        <begin position="47"/>
        <end position="235"/>
    </location>
</feature>
<dbReference type="PANTHER" id="PTHR30151">
    <property type="entry name" value="ALKANE SULFONATE ABC TRANSPORTER-RELATED, MEMBRANE SUBUNIT"/>
    <property type="match status" value="1"/>
</dbReference>
<keyword evidence="6 7" id="KW-0472">Membrane</keyword>
<feature type="transmembrane region" description="Helical" evidence="7">
    <location>
        <begin position="354"/>
        <end position="373"/>
    </location>
</feature>
<keyword evidence="5 7" id="KW-1133">Transmembrane helix</keyword>
<feature type="transmembrane region" description="Helical" evidence="7">
    <location>
        <begin position="58"/>
        <end position="78"/>
    </location>
</feature>
<reference evidence="10" key="1">
    <citation type="journal article" date="2019" name="Int. J. Syst. Evol. Microbiol.">
        <title>The Global Catalogue of Microorganisms (GCM) 10K type strain sequencing project: providing services to taxonomists for standard genome sequencing and annotation.</title>
        <authorList>
            <consortium name="The Broad Institute Genomics Platform"/>
            <consortium name="The Broad Institute Genome Sequencing Center for Infectious Disease"/>
            <person name="Wu L."/>
            <person name="Ma J."/>
        </authorList>
    </citation>
    <scope>NUCLEOTIDE SEQUENCE [LARGE SCALE GENOMIC DNA]</scope>
    <source>
        <strain evidence="10">VKM B-3226</strain>
    </source>
</reference>
<feature type="transmembrane region" description="Helical" evidence="7">
    <location>
        <begin position="379"/>
        <end position="397"/>
    </location>
</feature>
<proteinExistence type="inferred from homology"/>
<feature type="transmembrane region" description="Helical" evidence="7">
    <location>
        <begin position="259"/>
        <end position="278"/>
    </location>
</feature>
<feature type="transmembrane region" description="Helical" evidence="7">
    <location>
        <begin position="430"/>
        <end position="457"/>
    </location>
</feature>
<name>A0ABV7RTH2_9RHOB</name>
<evidence type="ECO:0000256" key="1">
    <source>
        <dbReference type="ARBA" id="ARBA00004651"/>
    </source>
</evidence>
<dbReference type="RefSeq" id="WP_379027675.1">
    <property type="nucleotide sequence ID" value="NZ_JBHRXE010000004.1"/>
</dbReference>
<evidence type="ECO:0000256" key="2">
    <source>
        <dbReference type="ARBA" id="ARBA00022448"/>
    </source>
</evidence>
<keyword evidence="10" id="KW-1185">Reference proteome</keyword>
<evidence type="ECO:0000256" key="4">
    <source>
        <dbReference type="ARBA" id="ARBA00022692"/>
    </source>
</evidence>
<comment type="similarity">
    <text evidence="7">Belongs to the binding-protein-dependent transport system permease family.</text>
</comment>
<evidence type="ECO:0000313" key="9">
    <source>
        <dbReference type="EMBL" id="MFC3568183.1"/>
    </source>
</evidence>
<organism evidence="9 10">
    <name type="scientific">Paracoccus simplex</name>
    <dbReference type="NCBI Taxonomy" id="2086346"/>
    <lineage>
        <taxon>Bacteria</taxon>
        <taxon>Pseudomonadati</taxon>
        <taxon>Pseudomonadota</taxon>
        <taxon>Alphaproteobacteria</taxon>
        <taxon>Rhodobacterales</taxon>
        <taxon>Paracoccaceae</taxon>
        <taxon>Paracoccus</taxon>
    </lineage>
</organism>
<protein>
    <submittedName>
        <fullName evidence="9">ABC transporter permease</fullName>
    </submittedName>
</protein>
<dbReference type="Pfam" id="PF00528">
    <property type="entry name" value="BPD_transp_1"/>
    <property type="match status" value="2"/>
</dbReference>
<dbReference type="InterPro" id="IPR000515">
    <property type="entry name" value="MetI-like"/>
</dbReference>
<dbReference type="PANTHER" id="PTHR30151:SF20">
    <property type="entry name" value="ABC TRANSPORTER PERMEASE PROTEIN HI_0355-RELATED"/>
    <property type="match status" value="1"/>
</dbReference>
<comment type="subcellular location">
    <subcellularLocation>
        <location evidence="1 7">Cell membrane</location>
        <topology evidence="1 7">Multi-pass membrane protein</topology>
    </subcellularLocation>
</comment>
<keyword evidence="2 7" id="KW-0813">Transport</keyword>
<feature type="transmembrane region" description="Helical" evidence="7">
    <location>
        <begin position="85"/>
        <end position="105"/>
    </location>
</feature>
<dbReference type="Gene3D" id="1.10.3720.10">
    <property type="entry name" value="MetI-like"/>
    <property type="match status" value="2"/>
</dbReference>
<feature type="transmembrane region" description="Helical" evidence="7">
    <location>
        <begin position="477"/>
        <end position="496"/>
    </location>
</feature>
<keyword evidence="4 7" id="KW-0812">Transmembrane</keyword>
<dbReference type="EMBL" id="JBHRXE010000004">
    <property type="protein sequence ID" value="MFC3568183.1"/>
    <property type="molecule type" value="Genomic_DNA"/>
</dbReference>
<evidence type="ECO:0000256" key="6">
    <source>
        <dbReference type="ARBA" id="ARBA00023136"/>
    </source>
</evidence>
<dbReference type="InterPro" id="IPR035906">
    <property type="entry name" value="MetI-like_sf"/>
</dbReference>
<evidence type="ECO:0000256" key="3">
    <source>
        <dbReference type="ARBA" id="ARBA00022475"/>
    </source>
</evidence>
<sequence>MSVRAALAGPVLLLVLWQGLALALAGRYLIAGPAEVAQWTVAHAGLLSRALAGTGANAAAGFLLGNLAAVALAGLALLWPRLAGLVSGLALVVFCLPLVATGPILRVMMGPGDGPQIALAALAVYYTTLIPLLAGLRAVPAAWLDLIHVYGRGRMAELRHVRLRAALPYLVAGLQISAPAAFLGALVGEFTGAERGMGVLTIRFTRALDVPALWSIAALAAAVAVAAYALIGAAARRFLDESPPVLLAPPGAASGSRRAAPALALAVVVLLLGAWWAALRLAGLSPFFAKRPGDVLAALAFAPDAAQTRQALAQALVQSGAHVLPGYAAGLAAGAGLAVLLGLLPALSALVTPLAIALRAIPIVTTAPLIVLLVGRGAAGVVVLVAVMVFFPTFVACQQGLRQAPGQILDVFRSYAAGRWRQMIHVRIPAMLPALFASARMSVPAAVLAVTVVEWLATGGGIGGLMALSASVSDYDMLWSAVVLVTLLSWLGHAAVGAAERRVLARYAPEQVRP</sequence>
<feature type="transmembrane region" description="Helical" evidence="7">
    <location>
        <begin position="165"/>
        <end position="187"/>
    </location>
</feature>
<dbReference type="Proteomes" id="UP001595596">
    <property type="component" value="Unassembled WGS sequence"/>
</dbReference>
<gene>
    <name evidence="9" type="ORF">ACFOMP_01795</name>
</gene>
<evidence type="ECO:0000313" key="10">
    <source>
        <dbReference type="Proteomes" id="UP001595596"/>
    </source>
</evidence>
<evidence type="ECO:0000256" key="7">
    <source>
        <dbReference type="RuleBase" id="RU363032"/>
    </source>
</evidence>
<accession>A0ABV7RTH2</accession>
<comment type="caution">
    <text evidence="9">The sequence shown here is derived from an EMBL/GenBank/DDBJ whole genome shotgun (WGS) entry which is preliminary data.</text>
</comment>
<feature type="domain" description="ABC transmembrane type-1" evidence="8">
    <location>
        <begin position="312"/>
        <end position="496"/>
    </location>
</feature>
<evidence type="ECO:0000259" key="8">
    <source>
        <dbReference type="PROSITE" id="PS50928"/>
    </source>
</evidence>
<dbReference type="PROSITE" id="PS50928">
    <property type="entry name" value="ABC_TM1"/>
    <property type="match status" value="2"/>
</dbReference>
<keyword evidence="3" id="KW-1003">Cell membrane</keyword>